<protein>
    <submittedName>
        <fullName evidence="1">Uncharacterized protein</fullName>
    </submittedName>
</protein>
<evidence type="ECO:0000313" key="1">
    <source>
        <dbReference type="EMBL" id="KAF4136964.1"/>
    </source>
</evidence>
<sequence>MQLDNWLATGRTADDVYGLLKLNVDMEGILRNPLLKTWITFEHLDVSRYDEEELAHMLVVTESVIARDVEMALLKSWLSKGKTAEDAFKLLRLNSEKGDDILTNPVGTRFSDEALAKMLVAAAIDVRVQINVHVPALVMMQLKSWLKEGRAADDVFSLLTLNDKLFDTSMLSTWRSYLQMLDKKNADELMISVIRKYYEDEILEKMIVRAQARVLLLQIWRGKCGEVKENPQMTFSPS</sequence>
<organism evidence="1 2">
    <name type="scientific">Phytophthora infestans</name>
    <name type="common">Potato late blight agent</name>
    <name type="synonym">Botrytis infestans</name>
    <dbReference type="NCBI Taxonomy" id="4787"/>
    <lineage>
        <taxon>Eukaryota</taxon>
        <taxon>Sar</taxon>
        <taxon>Stramenopiles</taxon>
        <taxon>Oomycota</taxon>
        <taxon>Peronosporomycetes</taxon>
        <taxon>Peronosporales</taxon>
        <taxon>Peronosporaceae</taxon>
        <taxon>Phytophthora</taxon>
    </lineage>
</organism>
<reference evidence="1" key="1">
    <citation type="submission" date="2020-03" db="EMBL/GenBank/DDBJ databases">
        <title>Hybrid Assembly of Korean Phytophthora infestans isolates.</title>
        <authorList>
            <person name="Prokchorchik M."/>
            <person name="Lee Y."/>
            <person name="Seo J."/>
            <person name="Cho J.-H."/>
            <person name="Park Y.-E."/>
            <person name="Jang D.-C."/>
            <person name="Im J.-S."/>
            <person name="Choi J.-G."/>
            <person name="Park H.-J."/>
            <person name="Lee G.-B."/>
            <person name="Lee Y.-G."/>
            <person name="Hong S.-Y."/>
            <person name="Cho K."/>
            <person name="Sohn K.H."/>
        </authorList>
    </citation>
    <scope>NUCLEOTIDE SEQUENCE</scope>
    <source>
        <strain evidence="1">KR_2_A2</strain>
    </source>
</reference>
<dbReference type="AlphaFoldDB" id="A0A8S9UDA6"/>
<evidence type="ECO:0000313" key="2">
    <source>
        <dbReference type="Proteomes" id="UP000704712"/>
    </source>
</evidence>
<name>A0A8S9UDA6_PHYIN</name>
<gene>
    <name evidence="1" type="ORF">GN958_ATG13843</name>
</gene>
<proteinExistence type="predicted"/>
<dbReference type="EMBL" id="JAACNO010001884">
    <property type="protein sequence ID" value="KAF4136964.1"/>
    <property type="molecule type" value="Genomic_DNA"/>
</dbReference>
<dbReference type="Proteomes" id="UP000704712">
    <property type="component" value="Unassembled WGS sequence"/>
</dbReference>
<accession>A0A8S9UDA6</accession>
<comment type="caution">
    <text evidence="1">The sequence shown here is derived from an EMBL/GenBank/DDBJ whole genome shotgun (WGS) entry which is preliminary data.</text>
</comment>